<name>A0A382T0L8_9ZZZZ</name>
<proteinExistence type="predicted"/>
<evidence type="ECO:0000259" key="2">
    <source>
        <dbReference type="Pfam" id="PF04760"/>
    </source>
</evidence>
<sequence>MAETTVKQLAETVGTPVDRLLQQMNEADLPHKAESDSVTETEKEKLLSHLKRSHGETE</sequence>
<feature type="domain" description="Translation initiation factor IF-2 N-terminal" evidence="2">
    <location>
        <begin position="1"/>
        <end position="52"/>
    </location>
</feature>
<dbReference type="SUPFAM" id="SSF46955">
    <property type="entry name" value="Putative DNA-binding domain"/>
    <property type="match status" value="1"/>
</dbReference>
<protein>
    <recommendedName>
        <fullName evidence="2">Translation initiation factor IF-2 N-terminal domain-containing protein</fullName>
    </recommendedName>
</protein>
<evidence type="ECO:0000313" key="3">
    <source>
        <dbReference type="EMBL" id="SVD14781.1"/>
    </source>
</evidence>
<evidence type="ECO:0000256" key="1">
    <source>
        <dbReference type="SAM" id="MobiDB-lite"/>
    </source>
</evidence>
<reference evidence="3" key="1">
    <citation type="submission" date="2018-05" db="EMBL/GenBank/DDBJ databases">
        <authorList>
            <person name="Lanie J.A."/>
            <person name="Ng W.-L."/>
            <person name="Kazmierczak K.M."/>
            <person name="Andrzejewski T.M."/>
            <person name="Davidsen T.M."/>
            <person name="Wayne K.J."/>
            <person name="Tettelin H."/>
            <person name="Glass J.I."/>
            <person name="Rusch D."/>
            <person name="Podicherti R."/>
            <person name="Tsui H.-C.T."/>
            <person name="Winkler M.E."/>
        </authorList>
    </citation>
    <scope>NUCLEOTIDE SEQUENCE</scope>
</reference>
<dbReference type="AlphaFoldDB" id="A0A382T0L8"/>
<feature type="non-terminal residue" evidence="3">
    <location>
        <position position="58"/>
    </location>
</feature>
<organism evidence="3">
    <name type="scientific">marine metagenome</name>
    <dbReference type="NCBI Taxonomy" id="408172"/>
    <lineage>
        <taxon>unclassified sequences</taxon>
        <taxon>metagenomes</taxon>
        <taxon>ecological metagenomes</taxon>
    </lineage>
</organism>
<dbReference type="InterPro" id="IPR006847">
    <property type="entry name" value="IF2_N"/>
</dbReference>
<dbReference type="EMBL" id="UINC01132449">
    <property type="protein sequence ID" value="SVD14781.1"/>
    <property type="molecule type" value="Genomic_DNA"/>
</dbReference>
<accession>A0A382T0L8</accession>
<dbReference type="InterPro" id="IPR009061">
    <property type="entry name" value="DNA-bd_dom_put_sf"/>
</dbReference>
<dbReference type="Gene3D" id="3.30.56.50">
    <property type="entry name" value="Putative DNA-binding domain, N-terminal subdomain of bacterial translation initiation factor IF2"/>
    <property type="match status" value="1"/>
</dbReference>
<feature type="compositionally biased region" description="Basic and acidic residues" evidence="1">
    <location>
        <begin position="28"/>
        <end position="58"/>
    </location>
</feature>
<dbReference type="Pfam" id="PF04760">
    <property type="entry name" value="IF2_N"/>
    <property type="match status" value="1"/>
</dbReference>
<feature type="region of interest" description="Disordered" evidence="1">
    <location>
        <begin position="1"/>
        <end position="58"/>
    </location>
</feature>
<gene>
    <name evidence="3" type="ORF">METZ01_LOCUS367635</name>
</gene>